<keyword evidence="3" id="KW-1185">Reference proteome</keyword>
<protein>
    <submittedName>
        <fullName evidence="2">GIY-YIG nuclease family protein</fullName>
    </submittedName>
</protein>
<dbReference type="Pfam" id="PF01541">
    <property type="entry name" value="GIY-YIG"/>
    <property type="match status" value="1"/>
</dbReference>
<dbReference type="Gene3D" id="3.40.1440.10">
    <property type="entry name" value="GIY-YIG endonuclease"/>
    <property type="match status" value="1"/>
</dbReference>
<dbReference type="PROSITE" id="PS50164">
    <property type="entry name" value="GIY_YIG"/>
    <property type="match status" value="1"/>
</dbReference>
<dbReference type="InterPro" id="IPR050066">
    <property type="entry name" value="UvrABC_protein_C"/>
</dbReference>
<dbReference type="Proteomes" id="UP000664601">
    <property type="component" value="Unassembled WGS sequence"/>
</dbReference>
<dbReference type="CDD" id="cd10434">
    <property type="entry name" value="GIY-YIG_UvrC_Cho"/>
    <property type="match status" value="1"/>
</dbReference>
<reference evidence="2 3" key="1">
    <citation type="submission" date="2021-03" db="EMBL/GenBank/DDBJ databases">
        <title>Enterococcal diversity collection.</title>
        <authorList>
            <person name="Gilmore M.S."/>
            <person name="Schwartzman J."/>
            <person name="Van Tyne D."/>
            <person name="Martin M."/>
            <person name="Earl A.M."/>
            <person name="Manson A.L."/>
            <person name="Straub T."/>
            <person name="Salamzade R."/>
            <person name="Saavedra J."/>
            <person name="Lebreton F."/>
            <person name="Prichula J."/>
            <person name="Schaufler K."/>
            <person name="Gaca A."/>
            <person name="Sgardioli B."/>
            <person name="Wagenaar J."/>
            <person name="Strong T."/>
        </authorList>
    </citation>
    <scope>NUCLEOTIDE SEQUENCE [LARGE SCALE GENOMIC DNA]</scope>
    <source>
        <strain evidence="2 3">669A</strain>
    </source>
</reference>
<dbReference type="SUPFAM" id="SSF82771">
    <property type="entry name" value="GIY-YIG endonuclease"/>
    <property type="match status" value="1"/>
</dbReference>
<evidence type="ECO:0000313" key="3">
    <source>
        <dbReference type="Proteomes" id="UP000664601"/>
    </source>
</evidence>
<dbReference type="InterPro" id="IPR047296">
    <property type="entry name" value="GIY-YIG_UvrC_Cho"/>
</dbReference>
<evidence type="ECO:0000313" key="2">
    <source>
        <dbReference type="EMBL" id="MBO1304537.1"/>
    </source>
</evidence>
<dbReference type="SMART" id="SM00465">
    <property type="entry name" value="GIYc"/>
    <property type="match status" value="1"/>
</dbReference>
<evidence type="ECO:0000259" key="1">
    <source>
        <dbReference type="PROSITE" id="PS50164"/>
    </source>
</evidence>
<dbReference type="InterPro" id="IPR035901">
    <property type="entry name" value="GIY-YIG_endonuc_sf"/>
</dbReference>
<gene>
    <name evidence="2" type="ORF">JZO70_00070</name>
</gene>
<feature type="domain" description="GIY-YIG" evidence="1">
    <location>
        <begin position="13"/>
        <end position="92"/>
    </location>
</feature>
<dbReference type="RefSeq" id="WP_207671484.1">
    <property type="nucleotide sequence ID" value="NZ_JAFREM010000001.1"/>
</dbReference>
<dbReference type="PANTHER" id="PTHR30562">
    <property type="entry name" value="UVRC/OXIDOREDUCTASE"/>
    <property type="match status" value="1"/>
</dbReference>
<accession>A0ABS3L4L4</accession>
<dbReference type="InterPro" id="IPR000305">
    <property type="entry name" value="GIY-YIG_endonuc"/>
</dbReference>
<sequence>MSTLKEKVKQLPETPGIYYMKNTQKQVIYVGKAKKLKQRVSSYFVNSKAHANKTKQMIRLIADFDFQLVDTEFDALVLECETIHELRPPYNRLMNHYEEYGYFQFLDQPPYFRVLDDWSDNGFVIGPFYRKSKMIDFKDTMNSVYHLDGPLRYAKGIVADYQDVQPEEEFLQRLEEIKQTLLGRSTQVLNRIEERVEAASDRKDFETAQRWWGNYLLVERFLRRNRQLLQATNDSVFVGILPEDKKYYCYLYAKGQLIGRTVYQRKPQPDQAYRRLLKQVPAKKWQSLQEKKYLDKQDVDLFPIFFNYLQRHGQVLRFSWPEE</sequence>
<proteinExistence type="predicted"/>
<organism evidence="2 3">
    <name type="scientific">Candidatus Enterococcus moelleringii</name>
    <dbReference type="NCBI Taxonomy" id="2815325"/>
    <lineage>
        <taxon>Bacteria</taxon>
        <taxon>Bacillati</taxon>
        <taxon>Bacillota</taxon>
        <taxon>Bacilli</taxon>
        <taxon>Lactobacillales</taxon>
        <taxon>Enterococcaceae</taxon>
        <taxon>Enterococcus</taxon>
    </lineage>
</organism>
<dbReference type="EMBL" id="JAFREM010000001">
    <property type="protein sequence ID" value="MBO1304537.1"/>
    <property type="molecule type" value="Genomic_DNA"/>
</dbReference>
<comment type="caution">
    <text evidence="2">The sequence shown here is derived from an EMBL/GenBank/DDBJ whole genome shotgun (WGS) entry which is preliminary data.</text>
</comment>
<dbReference type="PANTHER" id="PTHR30562:SF1">
    <property type="entry name" value="UVRABC SYSTEM PROTEIN C"/>
    <property type="match status" value="1"/>
</dbReference>
<name>A0ABS3L4L4_9ENTE</name>